<accession>A0AAW6Y2E1</accession>
<dbReference type="AlphaFoldDB" id="A0AAW6Y2E1"/>
<evidence type="ECO:0000313" key="2">
    <source>
        <dbReference type="Proteomes" id="UP001230629"/>
    </source>
</evidence>
<comment type="caution">
    <text evidence="1">The sequence shown here is derived from an EMBL/GenBank/DDBJ whole genome shotgun (WGS) entry which is preliminary data.</text>
</comment>
<dbReference type="EMBL" id="JASOIH010000546">
    <property type="protein sequence ID" value="MDK6900800.1"/>
    <property type="molecule type" value="Genomic_DNA"/>
</dbReference>
<dbReference type="Proteomes" id="UP001230629">
    <property type="component" value="Unassembled WGS sequence"/>
</dbReference>
<feature type="non-terminal residue" evidence="1">
    <location>
        <position position="82"/>
    </location>
</feature>
<protein>
    <submittedName>
        <fullName evidence="1">Uncharacterized protein</fullName>
    </submittedName>
</protein>
<proteinExistence type="predicted"/>
<feature type="non-terminal residue" evidence="1">
    <location>
        <position position="1"/>
    </location>
</feature>
<reference evidence="1" key="1">
    <citation type="submission" date="2023-05" db="EMBL/GenBank/DDBJ databases">
        <title>Cataloging the Phylogenetic Diversity of Human Bladder Bacteria.</title>
        <authorList>
            <person name="Du J."/>
        </authorList>
    </citation>
    <scope>NUCLEOTIDE SEQUENCE</scope>
    <source>
        <strain evidence="1">UMB8703</strain>
    </source>
</reference>
<gene>
    <name evidence="1" type="ORF">QP229_12655</name>
</gene>
<name>A0AAW6Y2E1_STRAG</name>
<organism evidence="1 2">
    <name type="scientific">Streptococcus agalactiae</name>
    <dbReference type="NCBI Taxonomy" id="1311"/>
    <lineage>
        <taxon>Bacteria</taxon>
        <taxon>Bacillati</taxon>
        <taxon>Bacillota</taxon>
        <taxon>Bacilli</taxon>
        <taxon>Lactobacillales</taxon>
        <taxon>Streptococcaceae</taxon>
        <taxon>Streptococcus</taxon>
    </lineage>
</organism>
<dbReference type="RefSeq" id="WP_285312361.1">
    <property type="nucleotide sequence ID" value="NZ_JASOIH010000546.1"/>
</dbReference>
<evidence type="ECO:0000313" key="1">
    <source>
        <dbReference type="EMBL" id="MDK6900800.1"/>
    </source>
</evidence>
<sequence>LARRQERELRTWLYEGEGSQYDSLVALVGAKIAQVEDRYGVPIEYVHVADMAPGVMTHNAGAIVQEACQNAAVHGKPPISVY</sequence>